<dbReference type="GO" id="GO:0015562">
    <property type="term" value="F:efflux transmembrane transporter activity"/>
    <property type="evidence" value="ECO:0007669"/>
    <property type="project" value="TreeGrafter"/>
</dbReference>
<feature type="coiled-coil region" evidence="2">
    <location>
        <begin position="129"/>
        <end position="194"/>
    </location>
</feature>
<comment type="caution">
    <text evidence="3">The sequence shown here is derived from an EMBL/GenBank/DDBJ whole genome shotgun (WGS) entry which is preliminary data.</text>
</comment>
<keyword evidence="2" id="KW-0175">Coiled coil</keyword>
<reference evidence="3" key="1">
    <citation type="journal article" date="2023" name="Int. J. Syst. Evol. Microbiol.">
        <title>Methylocystis iwaonis sp. nov., a type II methane-oxidizing bacterium from surface soil of a rice paddy field in Japan, and emended description of the genus Methylocystis (ex Whittenbury et al. 1970) Bowman et al. 1993.</title>
        <authorList>
            <person name="Kaise H."/>
            <person name="Sawadogo J.B."/>
            <person name="Alam M.S."/>
            <person name="Ueno C."/>
            <person name="Dianou D."/>
            <person name="Shinjo R."/>
            <person name="Asakawa S."/>
        </authorList>
    </citation>
    <scope>NUCLEOTIDE SEQUENCE</scope>
    <source>
        <strain evidence="3">LMG27198</strain>
    </source>
</reference>
<keyword evidence="4" id="KW-1185">Reference proteome</keyword>
<dbReference type="SUPFAM" id="SSF111369">
    <property type="entry name" value="HlyD-like secretion proteins"/>
    <property type="match status" value="1"/>
</dbReference>
<protein>
    <submittedName>
        <fullName evidence="3">Membrane protein</fullName>
    </submittedName>
</protein>
<dbReference type="Gene3D" id="2.40.420.20">
    <property type="match status" value="1"/>
</dbReference>
<gene>
    <name evidence="3" type="ORF">LMG27198_34240</name>
</gene>
<comment type="similarity">
    <text evidence="1">Belongs to the membrane fusion protein (MFP) (TC 8.A.1) family.</text>
</comment>
<sequence length="366" mass="39366">MALALSPAAPSNEEGDVAPIKFGLANLRFPNIKSDHVALGDFTVGDFRFPVFIAALAAPLWAQAAEVTVHVAPIDDMKAVVASVEPAHQLVARARIGGTVTSLKVREGDTVTAGQELAVVADQKLFLQMQAIDQRIRSQQAQRDKAKTDFERAQELLRRGVSTKVMFDQAKTALDVAERNLSAIQSDRSVIEQQAAEGSVKAPGPGRILTVPVSIGRVVMPGEVVATLAEDNYILRLQLPERHARFMRAGDRVEIGDRGLNVSDAGARKEGRVRLVYPEIQGGRVIADVDVKGLGDYFVGERARVYVTTGRRDAILAPKAAVYRRAGVDFVKLANGAEIVIQTGDTHGDTIEILSGLHDGDVVTTP</sequence>
<dbReference type="InterPro" id="IPR006143">
    <property type="entry name" value="RND_pump_MFP"/>
</dbReference>
<dbReference type="EMBL" id="BSEC01000001">
    <property type="protein sequence ID" value="GLI94432.1"/>
    <property type="molecule type" value="Genomic_DNA"/>
</dbReference>
<dbReference type="Gene3D" id="2.40.30.170">
    <property type="match status" value="1"/>
</dbReference>
<evidence type="ECO:0000256" key="2">
    <source>
        <dbReference type="SAM" id="Coils"/>
    </source>
</evidence>
<dbReference type="Gene3D" id="2.40.50.100">
    <property type="match status" value="1"/>
</dbReference>
<dbReference type="Gene3D" id="1.10.287.470">
    <property type="entry name" value="Helix hairpin bin"/>
    <property type="match status" value="1"/>
</dbReference>
<evidence type="ECO:0000313" key="3">
    <source>
        <dbReference type="EMBL" id="GLI94432.1"/>
    </source>
</evidence>
<dbReference type="NCBIfam" id="TIGR01730">
    <property type="entry name" value="RND_mfp"/>
    <property type="match status" value="1"/>
</dbReference>
<dbReference type="Proteomes" id="UP001144323">
    <property type="component" value="Unassembled WGS sequence"/>
</dbReference>
<proteinExistence type="inferred from homology"/>
<accession>A0A9W6LTE1</accession>
<evidence type="ECO:0000256" key="1">
    <source>
        <dbReference type="ARBA" id="ARBA00009477"/>
    </source>
</evidence>
<name>A0A9W6LTE1_9HYPH</name>
<dbReference type="PANTHER" id="PTHR30469:SF15">
    <property type="entry name" value="HLYD FAMILY OF SECRETION PROTEINS"/>
    <property type="match status" value="1"/>
</dbReference>
<evidence type="ECO:0000313" key="4">
    <source>
        <dbReference type="Proteomes" id="UP001144323"/>
    </source>
</evidence>
<organism evidence="3 4">
    <name type="scientific">Methylocystis echinoides</name>
    <dbReference type="NCBI Taxonomy" id="29468"/>
    <lineage>
        <taxon>Bacteria</taxon>
        <taxon>Pseudomonadati</taxon>
        <taxon>Pseudomonadota</taxon>
        <taxon>Alphaproteobacteria</taxon>
        <taxon>Hyphomicrobiales</taxon>
        <taxon>Methylocystaceae</taxon>
        <taxon>Methylocystis</taxon>
    </lineage>
</organism>
<dbReference type="GO" id="GO:1990281">
    <property type="term" value="C:efflux pump complex"/>
    <property type="evidence" value="ECO:0007669"/>
    <property type="project" value="TreeGrafter"/>
</dbReference>
<dbReference type="AlphaFoldDB" id="A0A9W6LTE1"/>
<dbReference type="PANTHER" id="PTHR30469">
    <property type="entry name" value="MULTIDRUG RESISTANCE PROTEIN MDTA"/>
    <property type="match status" value="1"/>
</dbReference>